<dbReference type="Proteomes" id="UP000234331">
    <property type="component" value="Unassembled WGS sequence"/>
</dbReference>
<keyword evidence="1" id="KW-0378">Hydrolase</keyword>
<dbReference type="InterPro" id="IPR020568">
    <property type="entry name" value="Ribosomal_Su5_D2-typ_SF"/>
</dbReference>
<dbReference type="AlphaFoldDB" id="A0A2I2KV68"/>
<feature type="active site" evidence="1">
    <location>
        <position position="241"/>
    </location>
</feature>
<dbReference type="InterPro" id="IPR008269">
    <property type="entry name" value="Lon_proteolytic"/>
</dbReference>
<gene>
    <name evidence="4" type="ORF">FRACA_3440001</name>
</gene>
<dbReference type="RefSeq" id="WP_101833022.1">
    <property type="nucleotide sequence ID" value="NZ_FZMO01000273.1"/>
</dbReference>
<name>A0A2I2KV68_9ACTN</name>
<evidence type="ECO:0000313" key="5">
    <source>
        <dbReference type="Proteomes" id="UP000234331"/>
    </source>
</evidence>
<comment type="catalytic activity">
    <reaction evidence="1">
        <text>Hydrolysis of proteins in presence of ATP.</text>
        <dbReference type="EC" id="3.4.21.53"/>
    </reaction>
</comment>
<dbReference type="SUPFAM" id="SSF50156">
    <property type="entry name" value="PDZ domain-like"/>
    <property type="match status" value="1"/>
</dbReference>
<dbReference type="GO" id="GO:0006508">
    <property type="term" value="P:proteolysis"/>
    <property type="evidence" value="ECO:0007669"/>
    <property type="project" value="UniProtKB-KW"/>
</dbReference>
<dbReference type="OrthoDB" id="2356897at2"/>
<comment type="similarity">
    <text evidence="1">Belongs to the peptidase S16 family.</text>
</comment>
<accession>A0A2I2KV68</accession>
<reference evidence="4 5" key="1">
    <citation type="submission" date="2017-06" db="EMBL/GenBank/DDBJ databases">
        <authorList>
            <person name="Kim H.J."/>
            <person name="Triplett B.A."/>
        </authorList>
    </citation>
    <scope>NUCLEOTIDE SEQUENCE [LARGE SCALE GENOMIC DNA]</scope>
    <source>
        <strain evidence="4">FRACA_ARgP5</strain>
    </source>
</reference>
<organism evidence="4 5">
    <name type="scientific">Frankia canadensis</name>
    <dbReference type="NCBI Taxonomy" id="1836972"/>
    <lineage>
        <taxon>Bacteria</taxon>
        <taxon>Bacillati</taxon>
        <taxon>Actinomycetota</taxon>
        <taxon>Actinomycetes</taxon>
        <taxon>Frankiales</taxon>
        <taxon>Frankiaceae</taxon>
        <taxon>Frankia</taxon>
    </lineage>
</organism>
<feature type="active site" evidence="1">
    <location>
        <position position="286"/>
    </location>
</feature>
<dbReference type="Pfam" id="PF05362">
    <property type="entry name" value="Lon_C"/>
    <property type="match status" value="1"/>
</dbReference>
<dbReference type="EMBL" id="FZMO01000273">
    <property type="protein sequence ID" value="SNQ49554.1"/>
    <property type="molecule type" value="Genomic_DNA"/>
</dbReference>
<dbReference type="GO" id="GO:0005524">
    <property type="term" value="F:ATP binding"/>
    <property type="evidence" value="ECO:0007669"/>
    <property type="project" value="InterPro"/>
</dbReference>
<dbReference type="PANTHER" id="PTHR10046">
    <property type="entry name" value="ATP DEPENDENT LON PROTEASE FAMILY MEMBER"/>
    <property type="match status" value="1"/>
</dbReference>
<dbReference type="InterPro" id="IPR027065">
    <property type="entry name" value="Lon_Prtase"/>
</dbReference>
<keyword evidence="5" id="KW-1185">Reference proteome</keyword>
<protein>
    <recommendedName>
        <fullName evidence="1">endopeptidase La</fullName>
        <ecNumber evidence="1">3.4.21.53</ecNumber>
    </recommendedName>
</protein>
<dbReference type="PROSITE" id="PS50106">
    <property type="entry name" value="PDZ"/>
    <property type="match status" value="1"/>
</dbReference>
<dbReference type="GO" id="GO:0004176">
    <property type="term" value="F:ATP-dependent peptidase activity"/>
    <property type="evidence" value="ECO:0007669"/>
    <property type="project" value="UniProtKB-UniRule"/>
</dbReference>
<evidence type="ECO:0000259" key="3">
    <source>
        <dbReference type="PROSITE" id="PS51786"/>
    </source>
</evidence>
<feature type="domain" description="Lon proteolytic" evidence="3">
    <location>
        <begin position="235"/>
        <end position="335"/>
    </location>
</feature>
<evidence type="ECO:0000259" key="2">
    <source>
        <dbReference type="PROSITE" id="PS50106"/>
    </source>
</evidence>
<dbReference type="PROSITE" id="PS51786">
    <property type="entry name" value="LON_PROTEOLYTIC"/>
    <property type="match status" value="1"/>
</dbReference>
<dbReference type="EC" id="3.4.21.53" evidence="1"/>
<keyword evidence="1" id="KW-0645">Protease</keyword>
<dbReference type="InterPro" id="IPR014721">
    <property type="entry name" value="Ribsml_uS5_D2-typ_fold_subgr"/>
</dbReference>
<dbReference type="InterPro" id="IPR001478">
    <property type="entry name" value="PDZ"/>
</dbReference>
<keyword evidence="1" id="KW-0720">Serine protease</keyword>
<evidence type="ECO:0000256" key="1">
    <source>
        <dbReference type="PROSITE-ProRule" id="PRU01122"/>
    </source>
</evidence>
<proteinExistence type="inferred from homology"/>
<dbReference type="GO" id="GO:0030163">
    <property type="term" value="P:protein catabolic process"/>
    <property type="evidence" value="ECO:0007669"/>
    <property type="project" value="InterPro"/>
</dbReference>
<evidence type="ECO:0000313" key="4">
    <source>
        <dbReference type="EMBL" id="SNQ49554.1"/>
    </source>
</evidence>
<dbReference type="GO" id="GO:0004252">
    <property type="term" value="F:serine-type endopeptidase activity"/>
    <property type="evidence" value="ECO:0007669"/>
    <property type="project" value="UniProtKB-UniRule"/>
</dbReference>
<dbReference type="SUPFAM" id="SSF54211">
    <property type="entry name" value="Ribosomal protein S5 domain 2-like"/>
    <property type="match status" value="1"/>
</dbReference>
<sequence>MARRTQTLVVTSVLALVLLVVGLWLPVPFVTLAPGPVTDTLGSVDGTRLISIEGRRTYPTSGRLELTTVEETPKLNLLSALGDWLDSDRAVVPTELIRPRGSTQEQVQQENAQAMLDSQDQATAAALGRLGIEPTGHAIAVYTVPAGSPATDRLTAGDVITQVNGVAVTSQNQLRAEVGKVRPGTPATVGYKRDGRPATVTITTRPATDDPARAMIGITTTDKRTYPFTVKIRLSDVGGPSAGLMFAMGIVDLLTPGELTGGKTIAGTGTITADGQVGPIGGIQQKVLGARASGATVFLVPAANCADARGVDSANAPRLVRVDTLDGALKAVDALRTNPAAAVPSC</sequence>
<dbReference type="Gene3D" id="3.30.230.10">
    <property type="match status" value="1"/>
</dbReference>
<dbReference type="Pfam" id="PF13180">
    <property type="entry name" value="PDZ_2"/>
    <property type="match status" value="1"/>
</dbReference>
<feature type="domain" description="PDZ" evidence="2">
    <location>
        <begin position="128"/>
        <end position="176"/>
    </location>
</feature>
<dbReference type="InterPro" id="IPR036034">
    <property type="entry name" value="PDZ_sf"/>
</dbReference>